<dbReference type="SUPFAM" id="SSF52540">
    <property type="entry name" value="P-loop containing nucleoside triphosphate hydrolases"/>
    <property type="match status" value="1"/>
</dbReference>
<keyword evidence="2" id="KW-1185">Reference proteome</keyword>
<proteinExistence type="predicted"/>
<evidence type="ECO:0000313" key="1">
    <source>
        <dbReference type="EMBL" id="MBD8043493.1"/>
    </source>
</evidence>
<reference evidence="1 2" key="1">
    <citation type="submission" date="2020-08" db="EMBL/GenBank/DDBJ databases">
        <title>A Genomic Blueprint of the Chicken Gut Microbiome.</title>
        <authorList>
            <person name="Gilroy R."/>
            <person name="Ravi A."/>
            <person name="Getino M."/>
            <person name="Pursley I."/>
            <person name="Horton D.L."/>
            <person name="Alikhan N.-F."/>
            <person name="Baker D."/>
            <person name="Gharbi K."/>
            <person name="Hall N."/>
            <person name="Watson M."/>
            <person name="Adriaenssens E.M."/>
            <person name="Foster-Nyarko E."/>
            <person name="Jarju S."/>
            <person name="Secka A."/>
            <person name="Antonio M."/>
            <person name="Oren A."/>
            <person name="Chaudhuri R."/>
            <person name="La Ragione R.M."/>
            <person name="Hildebrand F."/>
            <person name="Pallen M.J."/>
        </authorList>
    </citation>
    <scope>NUCLEOTIDE SEQUENCE [LARGE SCALE GENOMIC DNA]</scope>
    <source>
        <strain evidence="1 2">Sa2BUA2</strain>
    </source>
</reference>
<dbReference type="Gene3D" id="3.40.50.300">
    <property type="entry name" value="P-loop containing nucleotide triphosphate hydrolases"/>
    <property type="match status" value="1"/>
</dbReference>
<sequence>MESTATSGDIFRQLAGGLPRPEDLGRHVFIGVDGVDGAGKTMFADELAVALSKGHGGDSVRVSPVVRVSIDGFHRIRRERYRQGRDSPEGFWQDSYDYEAFRRLVVEPLKPGGSGTYRAASHDLATDALLGGPDLAISVPSVILIDGIFLHRPELVQIWDASVFLHVSFTTSFQRMAERDGSDPLPEAAANRRYMQGQLLYLGECAPLFRATTAVDNNDWAAPSILWPGWIVQPPGGQQVPFNP</sequence>
<name>A0ABR8YH91_9MICC</name>
<dbReference type="GO" id="GO:0016301">
    <property type="term" value="F:kinase activity"/>
    <property type="evidence" value="ECO:0007669"/>
    <property type="project" value="UniProtKB-KW"/>
</dbReference>
<evidence type="ECO:0000313" key="2">
    <source>
        <dbReference type="Proteomes" id="UP000652763"/>
    </source>
</evidence>
<keyword evidence="1" id="KW-0418">Kinase</keyword>
<gene>
    <name evidence="1" type="ORF">H9638_06675</name>
</gene>
<protein>
    <submittedName>
        <fullName evidence="1">Uridine kinase</fullName>
    </submittedName>
</protein>
<accession>A0ABR8YH91</accession>
<dbReference type="EMBL" id="JACSQC010000003">
    <property type="protein sequence ID" value="MBD8043493.1"/>
    <property type="molecule type" value="Genomic_DNA"/>
</dbReference>
<dbReference type="InterPro" id="IPR027417">
    <property type="entry name" value="P-loop_NTPase"/>
</dbReference>
<dbReference type="Proteomes" id="UP000652763">
    <property type="component" value="Unassembled WGS sequence"/>
</dbReference>
<keyword evidence="1" id="KW-0808">Transferase</keyword>
<organism evidence="1 2">
    <name type="scientific">Arthrobacter pullicola</name>
    <dbReference type="NCBI Taxonomy" id="2762224"/>
    <lineage>
        <taxon>Bacteria</taxon>
        <taxon>Bacillati</taxon>
        <taxon>Actinomycetota</taxon>
        <taxon>Actinomycetes</taxon>
        <taxon>Micrococcales</taxon>
        <taxon>Micrococcaceae</taxon>
        <taxon>Arthrobacter</taxon>
    </lineage>
</organism>
<comment type="caution">
    <text evidence="1">The sequence shown here is derived from an EMBL/GenBank/DDBJ whole genome shotgun (WGS) entry which is preliminary data.</text>
</comment>
<dbReference type="RefSeq" id="WP_191746447.1">
    <property type="nucleotide sequence ID" value="NZ_JACSQC010000003.1"/>
</dbReference>